<evidence type="ECO:0000313" key="2">
    <source>
        <dbReference type="EMBL" id="TXS96865.1"/>
    </source>
</evidence>
<feature type="non-terminal residue" evidence="2">
    <location>
        <position position="38"/>
    </location>
</feature>
<evidence type="ECO:0000256" key="1">
    <source>
        <dbReference type="SAM" id="Phobius"/>
    </source>
</evidence>
<keyword evidence="1" id="KW-0812">Transmembrane</keyword>
<dbReference type="EMBL" id="VSBS01002513">
    <property type="protein sequence ID" value="TXS96865.1"/>
    <property type="molecule type" value="Genomic_DNA"/>
</dbReference>
<feature type="transmembrane region" description="Helical" evidence="1">
    <location>
        <begin position="12"/>
        <end position="32"/>
    </location>
</feature>
<evidence type="ECO:0000313" key="3">
    <source>
        <dbReference type="Proteomes" id="UP000321461"/>
    </source>
</evidence>
<keyword evidence="1" id="KW-0472">Membrane</keyword>
<proteinExistence type="predicted"/>
<organism evidence="2 3">
    <name type="scientific">Escherichia coli</name>
    <dbReference type="NCBI Taxonomy" id="562"/>
    <lineage>
        <taxon>Bacteria</taxon>
        <taxon>Pseudomonadati</taxon>
        <taxon>Pseudomonadota</taxon>
        <taxon>Gammaproteobacteria</taxon>
        <taxon>Enterobacterales</taxon>
        <taxon>Enterobacteriaceae</taxon>
        <taxon>Escherichia</taxon>
    </lineage>
</organism>
<reference evidence="2 3" key="1">
    <citation type="submission" date="2019-08" db="EMBL/GenBank/DDBJ databases">
        <title>Whole genome analysis of cultivated E. coli strains isolated from CD patients and healthy donors.</title>
        <authorList>
            <person name="Siniagina M.N."/>
            <person name="Markelova M.I."/>
            <person name="Laikov A.V."/>
            <person name="Boulygina E.A."/>
            <person name="Khusnutdinova D.R."/>
            <person name="Kharchenko A."/>
            <person name="Grigoryeva T.V."/>
        </authorList>
    </citation>
    <scope>NUCLEOTIDE SEQUENCE [LARGE SCALE GENOMIC DNA]</scope>
    <source>
        <strain evidence="2 3">3_77_5</strain>
    </source>
</reference>
<keyword evidence="1" id="KW-1133">Transmembrane helix</keyword>
<gene>
    <name evidence="2" type="ORF">FWK02_36255</name>
</gene>
<sequence length="38" mass="4290">MNVKKRFTSVRLLYTVNINSGYVYSIACGVIGGKMQDY</sequence>
<dbReference type="AlphaFoldDB" id="A0A5C9A7C4"/>
<protein>
    <submittedName>
        <fullName evidence="2">Levan regulatory domain protein</fullName>
    </submittedName>
</protein>
<dbReference type="Proteomes" id="UP000321461">
    <property type="component" value="Unassembled WGS sequence"/>
</dbReference>
<name>A0A5C9A7C4_ECOLX</name>
<accession>A0A5C9A7C4</accession>
<comment type="caution">
    <text evidence="2">The sequence shown here is derived from an EMBL/GenBank/DDBJ whole genome shotgun (WGS) entry which is preliminary data.</text>
</comment>